<gene>
    <name evidence="1" type="ORF">H2198_001490</name>
</gene>
<proteinExistence type="predicted"/>
<organism evidence="1 2">
    <name type="scientific">Neophaeococcomyces mojaviensis</name>
    <dbReference type="NCBI Taxonomy" id="3383035"/>
    <lineage>
        <taxon>Eukaryota</taxon>
        <taxon>Fungi</taxon>
        <taxon>Dikarya</taxon>
        <taxon>Ascomycota</taxon>
        <taxon>Pezizomycotina</taxon>
        <taxon>Eurotiomycetes</taxon>
        <taxon>Chaetothyriomycetidae</taxon>
        <taxon>Chaetothyriales</taxon>
        <taxon>Chaetothyriales incertae sedis</taxon>
        <taxon>Neophaeococcomyces</taxon>
    </lineage>
</organism>
<accession>A0ACC3AH58</accession>
<dbReference type="EMBL" id="JAPDRQ010000016">
    <property type="protein sequence ID" value="KAJ9662356.1"/>
    <property type="molecule type" value="Genomic_DNA"/>
</dbReference>
<dbReference type="Proteomes" id="UP001172386">
    <property type="component" value="Unassembled WGS sequence"/>
</dbReference>
<evidence type="ECO:0000313" key="1">
    <source>
        <dbReference type="EMBL" id="KAJ9662356.1"/>
    </source>
</evidence>
<sequence length="213" mass="24450">MSSNERLNDIYRPQAQKNSSRVDYFKLHTTFPTDLPRPVDDGACNHLTNFAIPSIRLPPTSAPDNPVDISKLEGLSILFCYPRTGAPDEVVPPEWNTIPGARGCTPQACSFRDNLPELKQYGVKNIFGISTQDTPYQQEVRERVRLPYDLLSDEKLAFMEGLNLPWFEYKGKKLIKRLCLATEDGKVVKWWYPIFPPDSNVHEVLEWLKKGRR</sequence>
<comment type="caution">
    <text evidence="1">The sequence shown here is derived from an EMBL/GenBank/DDBJ whole genome shotgun (WGS) entry which is preliminary data.</text>
</comment>
<name>A0ACC3AH58_9EURO</name>
<reference evidence="1" key="1">
    <citation type="submission" date="2022-10" db="EMBL/GenBank/DDBJ databases">
        <title>Culturing micro-colonial fungi from biological soil crusts in the Mojave desert and describing Neophaeococcomyces mojavensis, and introducing the new genera and species Taxawa tesnikishii.</title>
        <authorList>
            <person name="Kurbessoian T."/>
            <person name="Stajich J.E."/>
        </authorList>
    </citation>
    <scope>NUCLEOTIDE SEQUENCE</scope>
    <source>
        <strain evidence="1">JES_112</strain>
    </source>
</reference>
<keyword evidence="2" id="KW-1185">Reference proteome</keyword>
<evidence type="ECO:0000313" key="2">
    <source>
        <dbReference type="Proteomes" id="UP001172386"/>
    </source>
</evidence>
<protein>
    <submittedName>
        <fullName evidence="1">Uncharacterized protein</fullName>
    </submittedName>
</protein>